<sequence>MFRLAASSKTKIQVYEIQNNSHTLIQAIDKEAHSISWSPDNQSFVATLDDSIILSDLNDVCPLESDTAKTSSFGWKSNRYLYYSVENLIKIYDTKDSKIIDTITAPSIVTCIAISYDDSRIACGLESGEIFLFSLKHKTGSNLKTTFKGRVGCLAFYPFKKSILVAGGHDGSVACWDINSKASPYLVKENAHSGPVTGVAFAPCNKHFYCTIGLDKSIHYHESTNTTSKGYNSFNSRFLHSYQTDSPLISISINDDHIVAVGNAKGQILLYDIRTKKLQHTIQTDSPCSISSLAFQPPKWAISACQKDGKTPEEIKKSTTFNDLKRPESVSVKSEEKTEIASTAHLSLPVNPKNPVQKSKSGEFMDMFSPLTKMPNAKSVPDLKTLAKSEKKDHSDAVSTKSFGSRLQKTFHSKSHESLTKGDDKSVADKHDKSLEPKTPMEKSPMTPSENRLFTRGSLYRSAHIPNSELQTRTSTELSSKTPTADLLAKTPMGILKKSGDVKEVVDDDLTKFNENFTNLSQKVLSDTINRVADDLPTSSFQYKLIRNVVDEVLKENLSAIHRDIQNMHLELIKQFQNQKTEIEMLIQEKFPNQGILHLIEDLRMENERLRNIRL</sequence>
<dbReference type="GO" id="GO:0000278">
    <property type="term" value="P:mitotic cell cycle"/>
    <property type="evidence" value="ECO:0007669"/>
    <property type="project" value="TreeGrafter"/>
</dbReference>
<feature type="compositionally biased region" description="Basic and acidic residues" evidence="1">
    <location>
        <begin position="414"/>
        <end position="441"/>
    </location>
</feature>
<dbReference type="Pfam" id="PF00400">
    <property type="entry name" value="WD40"/>
    <property type="match status" value="2"/>
</dbReference>
<protein>
    <submittedName>
        <fullName evidence="2">Protein nedd1</fullName>
    </submittedName>
</protein>
<feature type="compositionally biased region" description="Polar residues" evidence="1">
    <location>
        <begin position="397"/>
        <end position="410"/>
    </location>
</feature>
<evidence type="ECO:0000313" key="3">
    <source>
        <dbReference type="Proteomes" id="UP001210925"/>
    </source>
</evidence>
<dbReference type="GO" id="GO:0005814">
    <property type="term" value="C:centriole"/>
    <property type="evidence" value="ECO:0007669"/>
    <property type="project" value="TreeGrafter"/>
</dbReference>
<keyword evidence="3" id="KW-1185">Reference proteome</keyword>
<dbReference type="AlphaFoldDB" id="A0AAD5Y1D3"/>
<dbReference type="InterPro" id="IPR036322">
    <property type="entry name" value="WD40_repeat_dom_sf"/>
</dbReference>
<reference evidence="2" key="1">
    <citation type="submission" date="2020-05" db="EMBL/GenBank/DDBJ databases">
        <title>Phylogenomic resolution of chytrid fungi.</title>
        <authorList>
            <person name="Stajich J.E."/>
            <person name="Amses K."/>
            <person name="Simmons R."/>
            <person name="Seto K."/>
            <person name="Myers J."/>
            <person name="Bonds A."/>
            <person name="Quandt C.A."/>
            <person name="Barry K."/>
            <person name="Liu P."/>
            <person name="Grigoriev I."/>
            <person name="Longcore J.E."/>
            <person name="James T.Y."/>
        </authorList>
    </citation>
    <scope>NUCLEOTIDE SEQUENCE</scope>
    <source>
        <strain evidence="2">PLAUS21</strain>
    </source>
</reference>
<dbReference type="PANTHER" id="PTHR44414:SF1">
    <property type="entry name" value="PROTEIN NEDD1"/>
    <property type="match status" value="1"/>
</dbReference>
<dbReference type="PANTHER" id="PTHR44414">
    <property type="entry name" value="PROTEIN NEDD1"/>
    <property type="match status" value="1"/>
</dbReference>
<dbReference type="SUPFAM" id="SSF50978">
    <property type="entry name" value="WD40 repeat-like"/>
    <property type="match status" value="1"/>
</dbReference>
<dbReference type="SMART" id="SM00320">
    <property type="entry name" value="WD40"/>
    <property type="match status" value="5"/>
</dbReference>
<dbReference type="GO" id="GO:0000922">
    <property type="term" value="C:spindle pole"/>
    <property type="evidence" value="ECO:0007669"/>
    <property type="project" value="TreeGrafter"/>
</dbReference>
<organism evidence="2 3">
    <name type="scientific">Boothiomyces macroporosus</name>
    <dbReference type="NCBI Taxonomy" id="261099"/>
    <lineage>
        <taxon>Eukaryota</taxon>
        <taxon>Fungi</taxon>
        <taxon>Fungi incertae sedis</taxon>
        <taxon>Chytridiomycota</taxon>
        <taxon>Chytridiomycota incertae sedis</taxon>
        <taxon>Chytridiomycetes</taxon>
        <taxon>Rhizophydiales</taxon>
        <taxon>Terramycetaceae</taxon>
        <taxon>Boothiomyces</taxon>
    </lineage>
</organism>
<gene>
    <name evidence="2" type="primary">NEDD1</name>
    <name evidence="2" type="ORF">HK103_000680</name>
</gene>
<name>A0AAD5Y1D3_9FUNG</name>
<evidence type="ECO:0000313" key="2">
    <source>
        <dbReference type="EMBL" id="KAJ3253411.1"/>
    </source>
</evidence>
<proteinExistence type="predicted"/>
<dbReference type="GO" id="GO:0036064">
    <property type="term" value="C:ciliary basal body"/>
    <property type="evidence" value="ECO:0007669"/>
    <property type="project" value="TreeGrafter"/>
</dbReference>
<accession>A0AAD5Y1D3</accession>
<dbReference type="GO" id="GO:0043015">
    <property type="term" value="F:gamma-tubulin binding"/>
    <property type="evidence" value="ECO:0007669"/>
    <property type="project" value="TreeGrafter"/>
</dbReference>
<feature type="region of interest" description="Disordered" evidence="1">
    <location>
        <begin position="386"/>
        <end position="452"/>
    </location>
</feature>
<dbReference type="GO" id="GO:0007020">
    <property type="term" value="P:microtubule nucleation"/>
    <property type="evidence" value="ECO:0007669"/>
    <property type="project" value="TreeGrafter"/>
</dbReference>
<dbReference type="Gene3D" id="2.130.10.10">
    <property type="entry name" value="YVTN repeat-like/Quinoprotein amine dehydrogenase"/>
    <property type="match status" value="2"/>
</dbReference>
<dbReference type="InterPro" id="IPR015943">
    <property type="entry name" value="WD40/YVTN_repeat-like_dom_sf"/>
</dbReference>
<dbReference type="EMBL" id="JADGKB010000110">
    <property type="protein sequence ID" value="KAJ3253411.1"/>
    <property type="molecule type" value="Genomic_DNA"/>
</dbReference>
<dbReference type="Proteomes" id="UP001210925">
    <property type="component" value="Unassembled WGS sequence"/>
</dbReference>
<feature type="compositionally biased region" description="Polar residues" evidence="1">
    <location>
        <begin position="468"/>
        <end position="483"/>
    </location>
</feature>
<feature type="compositionally biased region" description="Basic and acidic residues" evidence="1">
    <location>
        <begin position="386"/>
        <end position="396"/>
    </location>
</feature>
<dbReference type="InterPro" id="IPR001680">
    <property type="entry name" value="WD40_rpt"/>
</dbReference>
<comment type="caution">
    <text evidence="2">The sequence shown here is derived from an EMBL/GenBank/DDBJ whole genome shotgun (WGS) entry which is preliminary data.</text>
</comment>
<dbReference type="InterPro" id="IPR052818">
    <property type="entry name" value="NEDD1_Spindle_Assembly"/>
</dbReference>
<dbReference type="GO" id="GO:0005737">
    <property type="term" value="C:cytoplasm"/>
    <property type="evidence" value="ECO:0007669"/>
    <property type="project" value="TreeGrafter"/>
</dbReference>
<evidence type="ECO:0000256" key="1">
    <source>
        <dbReference type="SAM" id="MobiDB-lite"/>
    </source>
</evidence>
<feature type="region of interest" description="Disordered" evidence="1">
    <location>
        <begin position="464"/>
        <end position="483"/>
    </location>
</feature>